<evidence type="ECO:0000313" key="1">
    <source>
        <dbReference type="EMBL" id="CCV65008.1"/>
    </source>
</evidence>
<protein>
    <recommendedName>
        <fullName evidence="3">HTH cro/C1-type domain-containing protein</fullName>
    </recommendedName>
</protein>
<evidence type="ECO:0000313" key="2">
    <source>
        <dbReference type="Proteomes" id="UP000032740"/>
    </source>
</evidence>
<dbReference type="Gene3D" id="1.25.40.10">
    <property type="entry name" value="Tetratricopeptide repeat domain"/>
    <property type="match status" value="1"/>
</dbReference>
<dbReference type="OrthoDB" id="384618at2"/>
<dbReference type="AlphaFoldDB" id="U4KM24"/>
<dbReference type="STRING" id="1318466.BN85414310"/>
<accession>U4KM24</accession>
<dbReference type="CDD" id="cd00093">
    <property type="entry name" value="HTH_XRE"/>
    <property type="match status" value="1"/>
</dbReference>
<dbReference type="RefSeq" id="WP_030003891.1">
    <property type="nucleotide sequence ID" value="NC_022538.1"/>
</dbReference>
<dbReference type="Proteomes" id="UP000032740">
    <property type="component" value="Chromosome"/>
</dbReference>
<reference evidence="1 2" key="1">
    <citation type="journal article" date="2013" name="J. Mol. Microbiol. Biotechnol.">
        <title>Analysis of the Complete Genomes of Acholeplasma brassicae , A. palmae and A. laidlawii and Their Comparison to the Obligate Parasites from ' Candidatus Phytoplasma'.</title>
        <authorList>
            <person name="Kube M."/>
            <person name="Siewert C."/>
            <person name="Migdoll A.M."/>
            <person name="Duduk B."/>
            <person name="Holz S."/>
            <person name="Rabus R."/>
            <person name="Seemuller E."/>
            <person name="Mitrovic J."/>
            <person name="Muller I."/>
            <person name="Buttner C."/>
            <person name="Reinhardt R."/>
        </authorList>
    </citation>
    <scope>NUCLEOTIDE SEQUENCE [LARGE SCALE GENOMIC DNA]</scope>
    <source>
        <strain evidence="1 2">J233</strain>
    </source>
</reference>
<proteinExistence type="predicted"/>
<gene>
    <name evidence="1" type="ORF">BN85414310</name>
</gene>
<dbReference type="InterPro" id="IPR010982">
    <property type="entry name" value="Lambda_DNA-bd_dom_sf"/>
</dbReference>
<dbReference type="GO" id="GO:0003677">
    <property type="term" value="F:DNA binding"/>
    <property type="evidence" value="ECO:0007669"/>
    <property type="project" value="InterPro"/>
</dbReference>
<keyword evidence="2" id="KW-1185">Reference proteome</keyword>
<dbReference type="HOGENOM" id="CLU_079277_0_0_14"/>
<dbReference type="EMBL" id="FO681347">
    <property type="protein sequence ID" value="CCV65008.1"/>
    <property type="molecule type" value="Genomic_DNA"/>
</dbReference>
<dbReference type="InterPro" id="IPR001387">
    <property type="entry name" value="Cro/C1-type_HTH"/>
</dbReference>
<evidence type="ECO:0008006" key="3">
    <source>
        <dbReference type="Google" id="ProtNLM"/>
    </source>
</evidence>
<dbReference type="SUPFAM" id="SSF47413">
    <property type="entry name" value="lambda repressor-like DNA-binding domains"/>
    <property type="match status" value="1"/>
</dbReference>
<name>U4KM24_ALTPJ</name>
<dbReference type="KEGG" id="apal:BN85414310"/>
<organism evidence="1 2">
    <name type="scientific">Alteracholeplasma palmae (strain ATCC 49389 / J233)</name>
    <name type="common">Acholeplasma palmae</name>
    <dbReference type="NCBI Taxonomy" id="1318466"/>
    <lineage>
        <taxon>Bacteria</taxon>
        <taxon>Bacillati</taxon>
        <taxon>Mycoplasmatota</taxon>
        <taxon>Mollicutes</taxon>
        <taxon>Acholeplasmatales</taxon>
        <taxon>Acholeplasmataceae</taxon>
        <taxon>Acholeplasma</taxon>
    </lineage>
</organism>
<sequence>MENEKKSIEFFRYLEKIRASRNISQEIFTDDIVSMRQYRRYLNGESTVSHDALISLCNRIGLKLEYALLDFESDKLKETQEINHLYNSVVNYDFSDAKEQLKKINRNSLIDNSNRLLFDHISNLILLFNKKNTIEQTFEKTKKLINLETTIENTTFTNTELLILISLFQFDNCKNLDLIAIKLKGYINNEIKIISGHNIKTVVLVLQQLSKYYGSNSHFSEVIACCDTAIKYSNKMFSFYLLEYLYFYKALAYYELQNQSNLEDSLYHCYVALEISNNNQKKRKIANLIKDYIKIDLDKFIKAYYINNS</sequence>
<dbReference type="InterPro" id="IPR011990">
    <property type="entry name" value="TPR-like_helical_dom_sf"/>
</dbReference>